<organism evidence="2 3">
    <name type="scientific">Achromobacter pestifer</name>
    <dbReference type="NCBI Taxonomy" id="1353889"/>
    <lineage>
        <taxon>Bacteria</taxon>
        <taxon>Pseudomonadati</taxon>
        <taxon>Pseudomonadota</taxon>
        <taxon>Betaproteobacteria</taxon>
        <taxon>Burkholderiales</taxon>
        <taxon>Alcaligenaceae</taxon>
        <taxon>Achromobacter</taxon>
    </lineage>
</organism>
<reference evidence="2 3" key="1">
    <citation type="submission" date="2020-04" db="EMBL/GenBank/DDBJ databases">
        <authorList>
            <person name="De Canck E."/>
        </authorList>
    </citation>
    <scope>NUCLEOTIDE SEQUENCE [LARGE SCALE GENOMIC DNA]</scope>
    <source>
        <strain evidence="2 3">LMG 3431</strain>
    </source>
</reference>
<dbReference type="Proteomes" id="UP000494108">
    <property type="component" value="Unassembled WGS sequence"/>
</dbReference>
<dbReference type="EMBL" id="CADIJX010000008">
    <property type="protein sequence ID" value="CAB3694727.1"/>
    <property type="molecule type" value="Genomic_DNA"/>
</dbReference>
<dbReference type="Gene3D" id="3.30.70.1290">
    <property type="entry name" value="Transposase IS200-like"/>
    <property type="match status" value="1"/>
</dbReference>
<gene>
    <name evidence="2" type="primary">rayT</name>
    <name evidence="2" type="ORF">LMG3431_05066</name>
</gene>
<feature type="domain" description="Transposase IS200-like" evidence="1">
    <location>
        <begin position="9"/>
        <end position="133"/>
    </location>
</feature>
<dbReference type="InterPro" id="IPR002686">
    <property type="entry name" value="Transposase_17"/>
</dbReference>
<accession>A0A6S7A026</accession>
<dbReference type="GO" id="GO:0006313">
    <property type="term" value="P:DNA transposition"/>
    <property type="evidence" value="ECO:0007669"/>
    <property type="project" value="InterPro"/>
</dbReference>
<sequence>MTSYRRLYIPGATYFFTVVAHSRTGQDLTAHADLLKRCIRAEQHMAPFAILAAVLLPDHLHMIWRLPADDADYSTRWRRIKTRFSRALPRESRNLGSSTRRKGERGIWQRRFWEHAIRDEDELSSCIQYVHMNPIKHGYVTQPEAWPHTTFHAWTRRQPIRNAAH</sequence>
<dbReference type="InterPro" id="IPR052715">
    <property type="entry name" value="RAYT_transposase"/>
</dbReference>
<dbReference type="GO" id="GO:0043565">
    <property type="term" value="F:sequence-specific DNA binding"/>
    <property type="evidence" value="ECO:0007669"/>
    <property type="project" value="TreeGrafter"/>
</dbReference>
<dbReference type="NCBIfam" id="NF047646">
    <property type="entry name" value="REP_Tyr_transpos"/>
    <property type="match status" value="1"/>
</dbReference>
<evidence type="ECO:0000313" key="2">
    <source>
        <dbReference type="EMBL" id="CAB3694727.1"/>
    </source>
</evidence>
<dbReference type="PANTHER" id="PTHR36966">
    <property type="entry name" value="REP-ASSOCIATED TYROSINE TRANSPOSASE"/>
    <property type="match status" value="1"/>
</dbReference>
<dbReference type="PANTHER" id="PTHR36966:SF1">
    <property type="entry name" value="REP-ASSOCIATED TYROSINE TRANSPOSASE"/>
    <property type="match status" value="1"/>
</dbReference>
<dbReference type="GO" id="GO:0004803">
    <property type="term" value="F:transposase activity"/>
    <property type="evidence" value="ECO:0007669"/>
    <property type="project" value="InterPro"/>
</dbReference>
<proteinExistence type="predicted"/>
<dbReference type="Pfam" id="PF01797">
    <property type="entry name" value="Y1_Tnp"/>
    <property type="match status" value="1"/>
</dbReference>
<evidence type="ECO:0000259" key="1">
    <source>
        <dbReference type="SMART" id="SM01321"/>
    </source>
</evidence>
<name>A0A6S7A026_9BURK</name>
<dbReference type="SUPFAM" id="SSF143422">
    <property type="entry name" value="Transposase IS200-like"/>
    <property type="match status" value="1"/>
</dbReference>
<protein>
    <submittedName>
        <fullName evidence="2">REP-associated tyrosine transposase</fullName>
    </submittedName>
</protein>
<dbReference type="RefSeq" id="WP_175177340.1">
    <property type="nucleotide sequence ID" value="NZ_CADIJX010000008.1"/>
</dbReference>
<dbReference type="AlphaFoldDB" id="A0A6S7A026"/>
<dbReference type="InterPro" id="IPR036515">
    <property type="entry name" value="Transposase_17_sf"/>
</dbReference>
<keyword evidence="3" id="KW-1185">Reference proteome</keyword>
<evidence type="ECO:0000313" key="3">
    <source>
        <dbReference type="Proteomes" id="UP000494108"/>
    </source>
</evidence>
<dbReference type="SMART" id="SM01321">
    <property type="entry name" value="Y1_Tnp"/>
    <property type="match status" value="1"/>
</dbReference>